<evidence type="ECO:0000313" key="7">
    <source>
        <dbReference type="Proteomes" id="UP000712600"/>
    </source>
</evidence>
<feature type="region of interest" description="Disordered" evidence="3">
    <location>
        <begin position="39"/>
        <end position="94"/>
    </location>
</feature>
<accession>A0A8S9NWB5</accession>
<dbReference type="AlphaFoldDB" id="A0A8S9NWB5"/>
<feature type="domain" description="Hyaluronan/mRNA-binding protein" evidence="4">
    <location>
        <begin position="70"/>
        <end position="121"/>
    </location>
</feature>
<evidence type="ECO:0000256" key="2">
    <source>
        <dbReference type="ARBA" id="ARBA00022490"/>
    </source>
</evidence>
<organism evidence="6 7">
    <name type="scientific">Brassica cretica</name>
    <name type="common">Mustard</name>
    <dbReference type="NCBI Taxonomy" id="69181"/>
    <lineage>
        <taxon>Eukaryota</taxon>
        <taxon>Viridiplantae</taxon>
        <taxon>Streptophyta</taxon>
        <taxon>Embryophyta</taxon>
        <taxon>Tracheophyta</taxon>
        <taxon>Spermatophyta</taxon>
        <taxon>Magnoliopsida</taxon>
        <taxon>eudicotyledons</taxon>
        <taxon>Gunneridae</taxon>
        <taxon>Pentapetalae</taxon>
        <taxon>rosids</taxon>
        <taxon>malvids</taxon>
        <taxon>Brassicales</taxon>
        <taxon>Brassicaceae</taxon>
        <taxon>Brassiceae</taxon>
        <taxon>Brassica</taxon>
    </lineage>
</organism>
<dbReference type="Pfam" id="PF09598">
    <property type="entry name" value="Stm1_N"/>
    <property type="match status" value="1"/>
</dbReference>
<protein>
    <recommendedName>
        <fullName evidence="8">Hyaluronan/mRNA-binding protein domain-containing protein</fullName>
    </recommendedName>
</protein>
<dbReference type="InterPro" id="IPR006861">
    <property type="entry name" value="HABP4_PAIRBP1-bd"/>
</dbReference>
<dbReference type="GO" id="GO:0005737">
    <property type="term" value="C:cytoplasm"/>
    <property type="evidence" value="ECO:0007669"/>
    <property type="project" value="UniProtKB-SubCell"/>
</dbReference>
<dbReference type="EMBL" id="QGKX02001621">
    <property type="protein sequence ID" value="KAF3505199.1"/>
    <property type="molecule type" value="Genomic_DNA"/>
</dbReference>
<gene>
    <name evidence="6" type="ORF">F2Q69_00045132</name>
</gene>
<proteinExistence type="predicted"/>
<dbReference type="InterPro" id="IPR019084">
    <property type="entry name" value="STM1-like_N"/>
</dbReference>
<comment type="caution">
    <text evidence="6">The sequence shown here is derived from an EMBL/GenBank/DDBJ whole genome shotgun (WGS) entry which is preliminary data.</text>
</comment>
<keyword evidence="2" id="KW-0963">Cytoplasm</keyword>
<comment type="subcellular location">
    <subcellularLocation>
        <location evidence="1">Cytoplasm</location>
    </subcellularLocation>
</comment>
<evidence type="ECO:0000256" key="3">
    <source>
        <dbReference type="SAM" id="MobiDB-lite"/>
    </source>
</evidence>
<dbReference type="Proteomes" id="UP000712600">
    <property type="component" value="Unassembled WGS sequence"/>
</dbReference>
<feature type="non-terminal residue" evidence="6">
    <location>
        <position position="1"/>
    </location>
</feature>
<dbReference type="GO" id="GO:0003676">
    <property type="term" value="F:nucleic acid binding"/>
    <property type="evidence" value="ECO:0007669"/>
    <property type="project" value="UniProtKB-ARBA"/>
</dbReference>
<evidence type="ECO:0000313" key="6">
    <source>
        <dbReference type="EMBL" id="KAF3505199.1"/>
    </source>
</evidence>
<evidence type="ECO:0008006" key="8">
    <source>
        <dbReference type="Google" id="ProtNLM"/>
    </source>
</evidence>
<feature type="domain" description="STM1-like N-terminal" evidence="5">
    <location>
        <begin position="1"/>
        <end position="62"/>
    </location>
</feature>
<evidence type="ECO:0000259" key="5">
    <source>
        <dbReference type="Pfam" id="PF09598"/>
    </source>
</evidence>
<reference evidence="6" key="1">
    <citation type="submission" date="2019-12" db="EMBL/GenBank/DDBJ databases">
        <title>Genome sequencing and annotation of Brassica cretica.</title>
        <authorList>
            <person name="Studholme D.J."/>
            <person name="Sarris P."/>
        </authorList>
    </citation>
    <scope>NUCLEOTIDE SEQUENCE</scope>
    <source>
        <strain evidence="6">PFS-109/04</strain>
        <tissue evidence="6">Leaf</tissue>
    </source>
</reference>
<evidence type="ECO:0000256" key="1">
    <source>
        <dbReference type="ARBA" id="ARBA00004496"/>
    </source>
</evidence>
<name>A0A8S9NWB5_BRACR</name>
<sequence length="268" mass="28887">METLNPFDLLDDDAEDPSQIGVSIAADKPKKPALVSAISAKSSAPLRQLAQPGAPRGGGRRGEAGDGERPRRTFERRCGTGKGGDLKREGAGRGNWGTPGEDVFVVMRKILEGKRKALQSQTSGRSDNRFQAHYNSSGMHSVVIFLRRASWRTYHQFFDFMVCGGPCCCAFHTYAQEILAGAAMAITIGASISGQLIESRSEHYCLRAADANKISETSTVTGSGYNKISDGSGFAKGNCGAGEGVREIYYNGSDKDKHKDDKEEKAKK</sequence>
<dbReference type="Pfam" id="PF04774">
    <property type="entry name" value="HABP4_PAI-RBP1"/>
    <property type="match status" value="1"/>
</dbReference>
<feature type="compositionally biased region" description="Basic and acidic residues" evidence="3">
    <location>
        <begin position="60"/>
        <end position="91"/>
    </location>
</feature>
<evidence type="ECO:0000259" key="4">
    <source>
        <dbReference type="Pfam" id="PF04774"/>
    </source>
</evidence>